<name>A0AAC8QCS7_9BACT</name>
<organism evidence="1 2">
    <name type="scientific">Archangium gephyra</name>
    <dbReference type="NCBI Taxonomy" id="48"/>
    <lineage>
        <taxon>Bacteria</taxon>
        <taxon>Pseudomonadati</taxon>
        <taxon>Myxococcota</taxon>
        <taxon>Myxococcia</taxon>
        <taxon>Myxococcales</taxon>
        <taxon>Cystobacterineae</taxon>
        <taxon>Archangiaceae</taxon>
        <taxon>Archangium</taxon>
    </lineage>
</organism>
<evidence type="ECO:0000313" key="2">
    <source>
        <dbReference type="Proteomes" id="UP000035579"/>
    </source>
</evidence>
<evidence type="ECO:0000313" key="1">
    <source>
        <dbReference type="EMBL" id="AKJ05335.1"/>
    </source>
</evidence>
<dbReference type="EMBL" id="CP011509">
    <property type="protein sequence ID" value="AKJ05335.1"/>
    <property type="molecule type" value="Genomic_DNA"/>
</dbReference>
<sequence length="37" mass="3896">MPGRCRGGGERLGSGDWRRHCGAHTTHVAVGPAPLSR</sequence>
<dbReference type="Proteomes" id="UP000035579">
    <property type="component" value="Chromosome"/>
</dbReference>
<protein>
    <submittedName>
        <fullName evidence="1">Uncharacterized protein</fullName>
    </submittedName>
</protein>
<accession>A0AAC8QCS7</accession>
<gene>
    <name evidence="1" type="ORF">AA314_06961</name>
</gene>
<dbReference type="AlphaFoldDB" id="A0AAC8QCS7"/>
<reference evidence="1 2" key="1">
    <citation type="submission" date="2015-05" db="EMBL/GenBank/DDBJ databases">
        <title>Genome assembly of Archangium gephyra DSM 2261.</title>
        <authorList>
            <person name="Sharma G."/>
            <person name="Subramanian S."/>
        </authorList>
    </citation>
    <scope>NUCLEOTIDE SEQUENCE [LARGE SCALE GENOMIC DNA]</scope>
    <source>
        <strain evidence="1 2">DSM 2261</strain>
    </source>
</reference>
<dbReference type="KEGG" id="age:AA314_06961"/>
<proteinExistence type="predicted"/>